<dbReference type="EMBL" id="MIKC01000002">
    <property type="protein sequence ID" value="OEG23669.1"/>
    <property type="molecule type" value="Genomic_DNA"/>
</dbReference>
<evidence type="ECO:0000313" key="3">
    <source>
        <dbReference type="Proteomes" id="UP000094469"/>
    </source>
</evidence>
<keyword evidence="3" id="KW-1185">Reference proteome</keyword>
<feature type="transmembrane region" description="Helical" evidence="1">
    <location>
        <begin position="173"/>
        <end position="195"/>
    </location>
</feature>
<keyword evidence="1" id="KW-1133">Transmembrane helix</keyword>
<accession>A0A1E5HFE8</accession>
<evidence type="ECO:0000313" key="2">
    <source>
        <dbReference type="EMBL" id="OEG23669.1"/>
    </source>
</evidence>
<dbReference type="RefSeq" id="WP_069638868.1">
    <property type="nucleotide sequence ID" value="NZ_JAFBEZ010000011.1"/>
</dbReference>
<reference evidence="3" key="1">
    <citation type="submission" date="2016-09" db="EMBL/GenBank/DDBJ databases">
        <authorList>
            <person name="Gulvik C.A."/>
        </authorList>
    </citation>
    <scope>NUCLEOTIDE SEQUENCE [LARGE SCALE GENOMIC DNA]</scope>
    <source>
        <strain evidence="3">LMG 26676</strain>
    </source>
</reference>
<comment type="caution">
    <text evidence="2">The sequence shown here is derived from an EMBL/GenBank/DDBJ whole genome shotgun (WGS) entry which is preliminary data.</text>
</comment>
<sequence>MNKEHFLIELKIYLKPLTNQQQVFILNKYETIFEERLADGQTEEEIAKSLGKPRGIAEEILQEFDITVPEKRLERDGWQEIQPIVNDKYYYEDIPEHPYDDTYHSYERPHRSGFMRFCQVAGVLAFNFMFMFWMIFAIVMVFFACWLVAVVFLFSPILGGISLVAGFNDGTMFQLFLSLFLSGAGIIGLVILAPLTKFFGKCLKRYLQWNIRVLRGEI</sequence>
<dbReference type="AlphaFoldDB" id="A0A1E5HFE8"/>
<feature type="transmembrane region" description="Helical" evidence="1">
    <location>
        <begin position="120"/>
        <end position="153"/>
    </location>
</feature>
<name>A0A1E5HFE8_9ENTE</name>
<evidence type="ECO:0008006" key="4">
    <source>
        <dbReference type="Google" id="ProtNLM"/>
    </source>
</evidence>
<proteinExistence type="predicted"/>
<dbReference type="Pfam" id="PF22564">
    <property type="entry name" value="HAAS"/>
    <property type="match status" value="1"/>
</dbReference>
<dbReference type="Proteomes" id="UP000094469">
    <property type="component" value="Unassembled WGS sequence"/>
</dbReference>
<keyword evidence="1" id="KW-0812">Transmembrane</keyword>
<gene>
    <name evidence="2" type="ORF">BCR24_10160</name>
</gene>
<dbReference type="OrthoDB" id="9804829at2"/>
<protein>
    <recommendedName>
        <fullName evidence="4">DUF1700 domain-containing protein</fullName>
    </recommendedName>
</protein>
<dbReference type="STRING" id="1131292.BCR24_10160"/>
<keyword evidence="1" id="KW-0472">Membrane</keyword>
<evidence type="ECO:0000256" key="1">
    <source>
        <dbReference type="SAM" id="Phobius"/>
    </source>
</evidence>
<organism evidence="2 3">
    <name type="scientific">Enterococcus ureilyticus</name>
    <dbReference type="NCBI Taxonomy" id="1131292"/>
    <lineage>
        <taxon>Bacteria</taxon>
        <taxon>Bacillati</taxon>
        <taxon>Bacillota</taxon>
        <taxon>Bacilli</taxon>
        <taxon>Lactobacillales</taxon>
        <taxon>Enterococcaceae</taxon>
        <taxon>Enterococcus</taxon>
    </lineage>
</organism>